<dbReference type="Gene3D" id="1.25.40.390">
    <property type="match status" value="1"/>
</dbReference>
<comment type="caution">
    <text evidence="1">The sequence shown here is derived from an EMBL/GenBank/DDBJ whole genome shotgun (WGS) entry which is preliminary data.</text>
</comment>
<sequence length="582" mass="64331">MNTMIKSIGKILLALPIMIVSSCSDLTETNINPNTVLAKDIDPLFVMTKVIGESVSQNTRMLYGTGVSRSVLLEAQQYLQRDFLESSVTNTFLWFSQSWGPDYSTPLANTSYLIQRAPGQKDENFMMGVGLIFKSYWFGYLTSAWGDIPYSEAMRAEDGIFKPVFDEQKNVFKGILEDLDKANELLTGVSTVTGTAKTADILYGGDVLKWRKFANSLRLRFLMRLSEKTADMKAIGVDVAAGIGEIASNSTKYPLITSSADNAAYTYPGLTAADSWTGGTFNWSTRSEFYRRKPSATIINTLKTAGDPRLTVWIRPVDVQIVIKDMGADDKIQLDVDGKVRRYLKTYAPGVDTSLYVGLPAAQPNPDAYNKNSATVVSTVKALKSTIYSEGAANPHVSYLADMYQKNSDPLIQCVFISAAEVNFILAEATVRGWATGSALDSYKKGISESLNQFKIAAGDKKVYNTKTHALDNFDLQAFLTKAEQQYNAAANKLEPILTQSWIAGWMGSDAWFGWRRTGYPDLGKNIVAGGNGQKIPLRYGYGDEEKNYNIDNVNAAISRLDTKKDDQWAKMWLLQGTGKPY</sequence>
<reference evidence="1" key="1">
    <citation type="submission" date="2021-04" db="EMBL/GenBank/DDBJ databases">
        <authorList>
            <person name="Rodrigo-Torres L."/>
            <person name="Arahal R. D."/>
            <person name="Lucena T."/>
        </authorList>
    </citation>
    <scope>NUCLEOTIDE SEQUENCE</scope>
    <source>
        <strain evidence="1">CECT 9275</strain>
    </source>
</reference>
<dbReference type="Proteomes" id="UP000680038">
    <property type="component" value="Unassembled WGS sequence"/>
</dbReference>
<evidence type="ECO:0008006" key="3">
    <source>
        <dbReference type="Google" id="ProtNLM"/>
    </source>
</evidence>
<dbReference type="PROSITE" id="PS51257">
    <property type="entry name" value="PROKAR_LIPOPROTEIN"/>
    <property type="match status" value="1"/>
</dbReference>
<gene>
    <name evidence="1" type="ORF">DYBT9275_02323</name>
</gene>
<evidence type="ECO:0000313" key="1">
    <source>
        <dbReference type="EMBL" id="CAG4999844.1"/>
    </source>
</evidence>
<dbReference type="AlphaFoldDB" id="A0A916JCD5"/>
<evidence type="ECO:0000313" key="2">
    <source>
        <dbReference type="Proteomes" id="UP000680038"/>
    </source>
</evidence>
<dbReference type="SUPFAM" id="SSF48452">
    <property type="entry name" value="TPR-like"/>
    <property type="match status" value="1"/>
</dbReference>
<proteinExistence type="predicted"/>
<dbReference type="RefSeq" id="WP_215238968.1">
    <property type="nucleotide sequence ID" value="NZ_CAJRAF010000002.1"/>
</dbReference>
<dbReference type="InterPro" id="IPR041662">
    <property type="entry name" value="SusD-like_2"/>
</dbReference>
<accession>A0A916JCD5</accession>
<name>A0A916JCD5_9BACT</name>
<dbReference type="InterPro" id="IPR011990">
    <property type="entry name" value="TPR-like_helical_dom_sf"/>
</dbReference>
<dbReference type="Pfam" id="PF12771">
    <property type="entry name" value="SusD-like_2"/>
    <property type="match status" value="2"/>
</dbReference>
<organism evidence="1 2">
    <name type="scientific">Dyadobacter helix</name>
    <dbReference type="NCBI Taxonomy" id="2822344"/>
    <lineage>
        <taxon>Bacteria</taxon>
        <taxon>Pseudomonadati</taxon>
        <taxon>Bacteroidota</taxon>
        <taxon>Cytophagia</taxon>
        <taxon>Cytophagales</taxon>
        <taxon>Spirosomataceae</taxon>
        <taxon>Dyadobacter</taxon>
    </lineage>
</organism>
<dbReference type="EMBL" id="CAJRAF010000002">
    <property type="protein sequence ID" value="CAG4999844.1"/>
    <property type="molecule type" value="Genomic_DNA"/>
</dbReference>
<keyword evidence="2" id="KW-1185">Reference proteome</keyword>
<protein>
    <recommendedName>
        <fullName evidence="3">SusD/RagB family nutrient-binding outer membrane lipoprotein</fullName>
    </recommendedName>
</protein>